<dbReference type="AlphaFoldDB" id="A0A6G0U641"/>
<dbReference type="OrthoDB" id="6602337at2759"/>
<gene>
    <name evidence="3" type="ORF">AGLY_002092</name>
</gene>
<dbReference type="InterPro" id="IPR012337">
    <property type="entry name" value="RNaseH-like_sf"/>
</dbReference>
<name>A0A6G0U641_APHGL</name>
<dbReference type="EMBL" id="VYZN01000007">
    <property type="protein sequence ID" value="KAE9543696.1"/>
    <property type="molecule type" value="Genomic_DNA"/>
</dbReference>
<dbReference type="SMART" id="SM00355">
    <property type="entry name" value="ZnF_C2H2"/>
    <property type="match status" value="2"/>
</dbReference>
<dbReference type="PANTHER" id="PTHR31511:SF12">
    <property type="entry name" value="RHO TERMINATION FACTOR N-TERMINAL DOMAIN-CONTAINING PROTEIN"/>
    <property type="match status" value="1"/>
</dbReference>
<dbReference type="SUPFAM" id="SSF57667">
    <property type="entry name" value="beta-beta-alpha zinc fingers"/>
    <property type="match status" value="1"/>
</dbReference>
<dbReference type="PROSITE" id="PS00028">
    <property type="entry name" value="ZINC_FINGER_C2H2_1"/>
    <property type="match status" value="2"/>
</dbReference>
<dbReference type="SUPFAM" id="SSF53098">
    <property type="entry name" value="Ribonuclease H-like"/>
    <property type="match status" value="1"/>
</dbReference>
<dbReference type="InterPro" id="IPR013087">
    <property type="entry name" value="Znf_C2H2_type"/>
</dbReference>
<dbReference type="Proteomes" id="UP000475862">
    <property type="component" value="Unassembled WGS sequence"/>
</dbReference>
<organism evidence="3 4">
    <name type="scientific">Aphis glycines</name>
    <name type="common">Soybean aphid</name>
    <dbReference type="NCBI Taxonomy" id="307491"/>
    <lineage>
        <taxon>Eukaryota</taxon>
        <taxon>Metazoa</taxon>
        <taxon>Ecdysozoa</taxon>
        <taxon>Arthropoda</taxon>
        <taxon>Hexapoda</taxon>
        <taxon>Insecta</taxon>
        <taxon>Pterygota</taxon>
        <taxon>Neoptera</taxon>
        <taxon>Paraneoptera</taxon>
        <taxon>Hemiptera</taxon>
        <taxon>Sternorrhyncha</taxon>
        <taxon>Aphidomorpha</taxon>
        <taxon>Aphidoidea</taxon>
        <taxon>Aphididae</taxon>
        <taxon>Aphidini</taxon>
        <taxon>Aphis</taxon>
        <taxon>Aphis</taxon>
    </lineage>
</organism>
<feature type="domain" description="C2H2-type" evidence="2">
    <location>
        <begin position="29"/>
        <end position="57"/>
    </location>
</feature>
<protein>
    <recommendedName>
        <fullName evidence="2">C2H2-type domain-containing protein</fullName>
    </recommendedName>
</protein>
<feature type="domain" description="C2H2-type" evidence="2">
    <location>
        <begin position="2"/>
        <end position="29"/>
    </location>
</feature>
<keyword evidence="4" id="KW-1185">Reference proteome</keyword>
<sequence>MFNCDQCQSVFNMKHNLVVHQKTHTGIRFPCTICPTTFKYKSHLNRHQKNLHATLLPVVPIIDQQIRPSVIQFAPPITTQIQIAPQIFVPDVPAGESYTTGENGKRVSTANTVSAARAKKVRIDLVKSPGLNEISSSANRKIVWYYAKNINNEIIYSDFLRPLISELINLLKTHVQHHAIKFNLKLEATCNRPNVTNSSENRAFKTMAVEIFSDSDIRTIVEMAYMKLMKEKDEYSGRGNAVYKYTPIGGSSYIELPAYMDRKRATINPQNVDRYCFKWAILARHVTKPPVYRVGENYRQHEDKYNFDYITFPTPLSDIPKFEKNNINVSINVYGLDKKFQPPRKYPTYEVYPLRVADEEKTDHFDLLLVTDGDNSHYTFISNFSRLIRKQKTGHDGRIVFCKRCFTSFDNQNLKYKLSGQEALDQHKLICGAHKPILPEMSKEGECLQFEAWKKTQRHPTSHNFETILMKTDKDKGHNTRIIHKHEAMSYGLIVKASDEIQAELMEEHEITKEPVIYRGSEIFTDEQRQSHDTCTACNLCKINLTYENYKLQTPNFVPIFFHNLSNYDSHLIVTELGHDTKTINVIPNSEEKYISYSKYISNTFRMRFIDTFRFMVSGLSTLAKNLTTPGLENFRETAKHLVAEDMPLVTRKGVYPYEYTNSWGRLKETCLPRKRDFYSTLTDTGIKETEYEHAQKVWDHFGCSTLGEYSDLYLKVDVLLLADVFENFRDVCMRTYNLDAAHYFTAPGLSFDAMLKFTRQKLHLLQDYDMLLRCTWWFGALSKRYVKANNVKTPCYDETKDKSWIIYKDYNNL</sequence>
<evidence type="ECO:0000256" key="1">
    <source>
        <dbReference type="PROSITE-ProRule" id="PRU00042"/>
    </source>
</evidence>
<dbReference type="Gene3D" id="3.30.160.60">
    <property type="entry name" value="Classic Zinc Finger"/>
    <property type="match status" value="2"/>
</dbReference>
<reference evidence="3 4" key="1">
    <citation type="submission" date="2019-08" db="EMBL/GenBank/DDBJ databases">
        <title>The genome of the soybean aphid Biotype 1, its phylome, world population structure and adaptation to the North American continent.</title>
        <authorList>
            <person name="Giordano R."/>
            <person name="Donthu R.K."/>
            <person name="Hernandez A.G."/>
            <person name="Wright C.L."/>
            <person name="Zimin A.V."/>
        </authorList>
    </citation>
    <scope>NUCLEOTIDE SEQUENCE [LARGE SCALE GENOMIC DNA]</scope>
    <source>
        <tissue evidence="3">Whole aphids</tissue>
    </source>
</reference>
<evidence type="ECO:0000313" key="3">
    <source>
        <dbReference type="EMBL" id="KAE9543696.1"/>
    </source>
</evidence>
<dbReference type="PROSITE" id="PS50157">
    <property type="entry name" value="ZINC_FINGER_C2H2_2"/>
    <property type="match status" value="2"/>
</dbReference>
<keyword evidence="1" id="KW-0863">Zinc-finger</keyword>
<comment type="caution">
    <text evidence="3">The sequence shown here is derived from an EMBL/GenBank/DDBJ whole genome shotgun (WGS) entry which is preliminary data.</text>
</comment>
<dbReference type="PANTHER" id="PTHR31511">
    <property type="entry name" value="PROTEIN CBG23764"/>
    <property type="match status" value="1"/>
</dbReference>
<keyword evidence="1" id="KW-0862">Zinc</keyword>
<proteinExistence type="predicted"/>
<accession>A0A6G0U641</accession>
<evidence type="ECO:0000313" key="4">
    <source>
        <dbReference type="Proteomes" id="UP000475862"/>
    </source>
</evidence>
<dbReference type="InterPro" id="IPR036236">
    <property type="entry name" value="Znf_C2H2_sf"/>
</dbReference>
<evidence type="ECO:0000259" key="2">
    <source>
        <dbReference type="PROSITE" id="PS50157"/>
    </source>
</evidence>
<keyword evidence="1" id="KW-0479">Metal-binding</keyword>
<dbReference type="GO" id="GO:0008270">
    <property type="term" value="F:zinc ion binding"/>
    <property type="evidence" value="ECO:0007669"/>
    <property type="project" value="UniProtKB-KW"/>
</dbReference>